<dbReference type="PANTHER" id="PTHR31630">
    <property type="entry name" value="PHYTANOYL-COA DIOXYGENASE-RELATED-RELATED"/>
    <property type="match status" value="1"/>
</dbReference>
<reference evidence="2" key="2">
    <citation type="journal article" date="2021" name="Genome Biol. Evol.">
        <title>Developing a high-quality reference genome for a parasitic bivalve with doubly uniparental inheritance (Bivalvia: Unionida).</title>
        <authorList>
            <person name="Smith C.H."/>
        </authorList>
    </citation>
    <scope>NUCLEOTIDE SEQUENCE</scope>
    <source>
        <strain evidence="2">CHS0354</strain>
        <tissue evidence="2">Mantle</tissue>
    </source>
</reference>
<evidence type="ECO:0000256" key="1">
    <source>
        <dbReference type="SAM" id="Phobius"/>
    </source>
</evidence>
<dbReference type="Proteomes" id="UP001195483">
    <property type="component" value="Unassembled WGS sequence"/>
</dbReference>
<accession>A0AAE0SU80</accession>
<keyword evidence="1" id="KW-0812">Transmembrane</keyword>
<proteinExistence type="predicted"/>
<keyword evidence="3" id="KW-1185">Reference proteome</keyword>
<comment type="caution">
    <text evidence="2">The sequence shown here is derived from an EMBL/GenBank/DDBJ whole genome shotgun (WGS) entry which is preliminary data.</text>
</comment>
<reference evidence="2" key="1">
    <citation type="journal article" date="2021" name="Genome Biol. Evol.">
        <title>A High-Quality Reference Genome for a Parasitic Bivalve with Doubly Uniparental Inheritance (Bivalvia: Unionida).</title>
        <authorList>
            <person name="Smith C.H."/>
        </authorList>
    </citation>
    <scope>NUCLEOTIDE SEQUENCE</scope>
    <source>
        <strain evidence="2">CHS0354</strain>
    </source>
</reference>
<sequence length="354" mass="40506">MEGSGMFGPENREELTTKGYTVVRGVLSNEECDNCIQQYQRWLQEFPHDDFPPSMHSLISHFNTGHMEPTWFVRLRAKSVFAQIWQTSKLLTSIDAIAIGRPPEDGEESFEEPSKSWLHMDQNASRVGLHAVQGGVYLEEACEDDWTLEVLEGSHWYFEEFFEGRQDAARISELNIFYKLTEDDIKFYGGKGCQKIRVSVPKGGIVLWDSRLVHANARPRKDREHPGRWRYVVFVSMTPAHWASEREMAKKRYAYNNVVMTTHWSSQGVRTHGSGLSISGLPTKIPEIATTNEAKELAGMVRYDFKDGKSNGPQMPTWKVSENATTFTRANIYTVCFVLCQVLIVIVAYLFNLF</sequence>
<evidence type="ECO:0000313" key="3">
    <source>
        <dbReference type="Proteomes" id="UP001195483"/>
    </source>
</evidence>
<keyword evidence="1" id="KW-0472">Membrane</keyword>
<gene>
    <name evidence="2" type="ORF">CHS0354_006133</name>
</gene>
<keyword evidence="1" id="KW-1133">Transmembrane helix</keyword>
<dbReference type="PANTHER" id="PTHR31630:SF6">
    <property type="entry name" value="PHYTANOYL-COA DIOXYGENASE-RELATED"/>
    <property type="match status" value="1"/>
</dbReference>
<evidence type="ECO:0008006" key="4">
    <source>
        <dbReference type="Google" id="ProtNLM"/>
    </source>
</evidence>
<dbReference type="EMBL" id="JAEAOA010000432">
    <property type="protein sequence ID" value="KAK3597775.1"/>
    <property type="molecule type" value="Genomic_DNA"/>
</dbReference>
<protein>
    <recommendedName>
        <fullName evidence="4">Phytanoyl-CoA dioxygenase</fullName>
    </recommendedName>
</protein>
<dbReference type="SUPFAM" id="SSF51197">
    <property type="entry name" value="Clavaminate synthase-like"/>
    <property type="match status" value="1"/>
</dbReference>
<name>A0AAE0SU80_9BIVA</name>
<feature type="transmembrane region" description="Helical" evidence="1">
    <location>
        <begin position="332"/>
        <end position="351"/>
    </location>
</feature>
<reference evidence="2" key="3">
    <citation type="submission" date="2023-05" db="EMBL/GenBank/DDBJ databases">
        <authorList>
            <person name="Smith C.H."/>
        </authorList>
    </citation>
    <scope>NUCLEOTIDE SEQUENCE</scope>
    <source>
        <strain evidence="2">CHS0354</strain>
        <tissue evidence="2">Mantle</tissue>
    </source>
</reference>
<organism evidence="2 3">
    <name type="scientific">Potamilus streckersoni</name>
    <dbReference type="NCBI Taxonomy" id="2493646"/>
    <lineage>
        <taxon>Eukaryota</taxon>
        <taxon>Metazoa</taxon>
        <taxon>Spiralia</taxon>
        <taxon>Lophotrochozoa</taxon>
        <taxon>Mollusca</taxon>
        <taxon>Bivalvia</taxon>
        <taxon>Autobranchia</taxon>
        <taxon>Heteroconchia</taxon>
        <taxon>Palaeoheterodonta</taxon>
        <taxon>Unionida</taxon>
        <taxon>Unionoidea</taxon>
        <taxon>Unionidae</taxon>
        <taxon>Ambleminae</taxon>
        <taxon>Lampsilini</taxon>
        <taxon>Potamilus</taxon>
    </lineage>
</organism>
<dbReference type="Gene3D" id="2.60.120.620">
    <property type="entry name" value="q2cbj1_9rhob like domain"/>
    <property type="match status" value="1"/>
</dbReference>
<dbReference type="AlphaFoldDB" id="A0AAE0SU80"/>
<evidence type="ECO:0000313" key="2">
    <source>
        <dbReference type="EMBL" id="KAK3597775.1"/>
    </source>
</evidence>